<evidence type="ECO:0000313" key="9">
    <source>
        <dbReference type="EMBL" id="QGS10275.1"/>
    </source>
</evidence>
<evidence type="ECO:0000256" key="4">
    <source>
        <dbReference type="ARBA" id="ARBA00022989"/>
    </source>
</evidence>
<evidence type="ECO:0000256" key="2">
    <source>
        <dbReference type="ARBA" id="ARBA00022475"/>
    </source>
</evidence>
<dbReference type="PANTHER" id="PTHR35007">
    <property type="entry name" value="INTEGRAL MEMBRANE PROTEIN-RELATED"/>
    <property type="match status" value="1"/>
</dbReference>
<feature type="transmembrane region" description="Helical" evidence="7">
    <location>
        <begin position="395"/>
        <end position="417"/>
    </location>
</feature>
<evidence type="ECO:0000256" key="6">
    <source>
        <dbReference type="SAM" id="MobiDB-lite"/>
    </source>
</evidence>
<dbReference type="PANTHER" id="PTHR35007:SF3">
    <property type="entry name" value="POSSIBLE CONSERVED ALANINE RICH MEMBRANE PROTEIN"/>
    <property type="match status" value="1"/>
</dbReference>
<feature type="transmembrane region" description="Helical" evidence="7">
    <location>
        <begin position="27"/>
        <end position="49"/>
    </location>
</feature>
<name>A0A857A730_9ACTO</name>
<evidence type="ECO:0000259" key="8">
    <source>
        <dbReference type="Pfam" id="PF00482"/>
    </source>
</evidence>
<comment type="subcellular location">
    <subcellularLocation>
        <location evidence="1">Cell membrane</location>
        <topology evidence="1">Multi-pass membrane protein</topology>
    </subcellularLocation>
</comment>
<feature type="domain" description="Type II secretion system protein GspF" evidence="8">
    <location>
        <begin position="295"/>
        <end position="410"/>
    </location>
</feature>
<reference evidence="9 10" key="1">
    <citation type="submission" date="2019-11" db="EMBL/GenBank/DDBJ databases">
        <title>FDA dAtabase for Regulatory Grade micrObial Sequences (FDA-ARGOS): Supporting development and validation of Infectious Disease Dx tests.</title>
        <authorList>
            <person name="Stonesifer R."/>
            <person name="Tallon L."/>
            <person name="Sadzewicz L."/>
            <person name="Vavikolanu K."/>
            <person name="Mehta A."/>
            <person name="Aluvathingal J."/>
            <person name="Nadendla S."/>
            <person name="Myers T."/>
            <person name="Yan Y."/>
            <person name="Sichtig H."/>
        </authorList>
    </citation>
    <scope>NUCLEOTIDE SEQUENCE [LARGE SCALE GENOMIC DNA]</scope>
    <source>
        <strain evidence="9 10">FDAARGOS_732</strain>
    </source>
</reference>
<dbReference type="InterPro" id="IPR018076">
    <property type="entry name" value="T2SS_GspF_dom"/>
</dbReference>
<dbReference type="AlphaFoldDB" id="A0A857A730"/>
<keyword evidence="4 7" id="KW-1133">Transmembrane helix</keyword>
<accession>A0A857A730</accession>
<organism evidence="9 10">
    <name type="scientific">Schaalia odontolytica</name>
    <dbReference type="NCBI Taxonomy" id="1660"/>
    <lineage>
        <taxon>Bacteria</taxon>
        <taxon>Bacillati</taxon>
        <taxon>Actinomycetota</taxon>
        <taxon>Actinomycetes</taxon>
        <taxon>Actinomycetales</taxon>
        <taxon>Actinomycetaceae</taxon>
        <taxon>Schaalia</taxon>
    </lineage>
</organism>
<keyword evidence="5 7" id="KW-0472">Membrane</keyword>
<dbReference type="Proteomes" id="UP000424490">
    <property type="component" value="Chromosome"/>
</dbReference>
<evidence type="ECO:0000256" key="5">
    <source>
        <dbReference type="ARBA" id="ARBA00023136"/>
    </source>
</evidence>
<dbReference type="GO" id="GO:0005886">
    <property type="term" value="C:plasma membrane"/>
    <property type="evidence" value="ECO:0007669"/>
    <property type="project" value="UniProtKB-SubCell"/>
</dbReference>
<evidence type="ECO:0000256" key="7">
    <source>
        <dbReference type="SAM" id="Phobius"/>
    </source>
</evidence>
<keyword evidence="3 7" id="KW-0812">Transmembrane</keyword>
<dbReference type="Pfam" id="PF00482">
    <property type="entry name" value="T2SSF"/>
    <property type="match status" value="1"/>
</dbReference>
<evidence type="ECO:0000256" key="1">
    <source>
        <dbReference type="ARBA" id="ARBA00004651"/>
    </source>
</evidence>
<keyword evidence="2" id="KW-1003">Cell membrane</keyword>
<evidence type="ECO:0000256" key="3">
    <source>
        <dbReference type="ARBA" id="ARBA00022692"/>
    </source>
</evidence>
<feature type="transmembrane region" description="Helical" evidence="7">
    <location>
        <begin position="256"/>
        <end position="275"/>
    </location>
</feature>
<gene>
    <name evidence="9" type="ORF">FOC40_01870</name>
</gene>
<sequence length="425" mass="44318">MGLPRPTGRAMRSGWDAFVDCLGLGEVAAVSVFVISVVALCCQCCGAVYRGAREKRIVCAWARPTRVCSPGREARGRWGRLIPGPGRSARHRGRAQGPPTPRELSLLVAEVATRLRAGAPTSLAWGLALARIDAGGSVGVDDSYPAVLDEWARAPTRWRSLRRAERAPGVAASRVSAASVALACRFSHDLGAPLADVLDAIGSAIDDAQALEEARRVAAAGPLMSARVLAALPLVGIACALALGASPWQFYMGGTVGRMCAFVGGVAWAAGVASCRRILARCRRVEEGIDGALACDLVASALACGAAIPRALDALADASTTEALTWAAASLRLGATWADAWEDTPEWSHPLRDALEASWTSGTAPETLLARSAAWERRSRLVDAKAQAEELSVRLVGPLGVFFLPAFLSLGIAPLLAHLVGGIGV</sequence>
<feature type="region of interest" description="Disordered" evidence="6">
    <location>
        <begin position="79"/>
        <end position="101"/>
    </location>
</feature>
<proteinExistence type="predicted"/>
<dbReference type="EMBL" id="CP046315">
    <property type="protein sequence ID" value="QGS10275.1"/>
    <property type="molecule type" value="Genomic_DNA"/>
</dbReference>
<evidence type="ECO:0000313" key="10">
    <source>
        <dbReference type="Proteomes" id="UP000424490"/>
    </source>
</evidence>
<feature type="transmembrane region" description="Helical" evidence="7">
    <location>
        <begin position="228"/>
        <end position="250"/>
    </location>
</feature>
<protein>
    <submittedName>
        <fullName evidence="9">Type II secretion system protein F</fullName>
    </submittedName>
</protein>